<feature type="domain" description="Helicase ATP-binding" evidence="9">
    <location>
        <begin position="33"/>
        <end position="208"/>
    </location>
</feature>
<keyword evidence="13" id="KW-1185">Reference proteome</keyword>
<name>A0A917F501_9PROT</name>
<accession>A0A917F501</accession>
<dbReference type="Gene3D" id="3.40.50.300">
    <property type="entry name" value="P-loop containing nucleotide triphosphate hydrolases"/>
    <property type="match status" value="2"/>
</dbReference>
<dbReference type="GO" id="GO:0016787">
    <property type="term" value="F:hydrolase activity"/>
    <property type="evidence" value="ECO:0007669"/>
    <property type="project" value="UniProtKB-KW"/>
</dbReference>
<dbReference type="Pfam" id="PF00270">
    <property type="entry name" value="DEAD"/>
    <property type="match status" value="1"/>
</dbReference>
<dbReference type="PROSITE" id="PS51195">
    <property type="entry name" value="Q_MOTIF"/>
    <property type="match status" value="1"/>
</dbReference>
<dbReference type="SUPFAM" id="SSF52540">
    <property type="entry name" value="P-loop containing nucleoside triphosphate hydrolases"/>
    <property type="match status" value="1"/>
</dbReference>
<dbReference type="GO" id="GO:0005829">
    <property type="term" value="C:cytosol"/>
    <property type="evidence" value="ECO:0007669"/>
    <property type="project" value="TreeGrafter"/>
</dbReference>
<dbReference type="InterPro" id="IPR014001">
    <property type="entry name" value="Helicase_ATP-bd"/>
</dbReference>
<feature type="region of interest" description="Disordered" evidence="8">
    <location>
        <begin position="371"/>
        <end position="461"/>
    </location>
</feature>
<evidence type="ECO:0000259" key="9">
    <source>
        <dbReference type="PROSITE" id="PS51192"/>
    </source>
</evidence>
<dbReference type="Proteomes" id="UP000632498">
    <property type="component" value="Unassembled WGS sequence"/>
</dbReference>
<dbReference type="Pfam" id="PF00271">
    <property type="entry name" value="Helicase_C"/>
    <property type="match status" value="1"/>
</dbReference>
<feature type="compositionally biased region" description="Basic residues" evidence="8">
    <location>
        <begin position="390"/>
        <end position="409"/>
    </location>
</feature>
<feature type="short sequence motif" description="Q motif" evidence="6">
    <location>
        <begin position="2"/>
        <end position="30"/>
    </location>
</feature>
<gene>
    <name evidence="12" type="primary">rhlE</name>
    <name evidence="12" type="ORF">GCM10011332_02840</name>
</gene>
<feature type="domain" description="Helicase C-terminal" evidence="10">
    <location>
        <begin position="235"/>
        <end position="381"/>
    </location>
</feature>
<dbReference type="PANTHER" id="PTHR47959:SF13">
    <property type="entry name" value="ATP-DEPENDENT RNA HELICASE RHLE"/>
    <property type="match status" value="1"/>
</dbReference>
<evidence type="ECO:0000259" key="11">
    <source>
        <dbReference type="PROSITE" id="PS51195"/>
    </source>
</evidence>
<evidence type="ECO:0000256" key="1">
    <source>
        <dbReference type="ARBA" id="ARBA00022741"/>
    </source>
</evidence>
<dbReference type="InterPro" id="IPR050079">
    <property type="entry name" value="DEAD_box_RNA_helicase"/>
</dbReference>
<protein>
    <submittedName>
        <fullName evidence="12">ATP-dependent RNA helicase RhlE</fullName>
    </submittedName>
</protein>
<evidence type="ECO:0000313" key="13">
    <source>
        <dbReference type="Proteomes" id="UP000632498"/>
    </source>
</evidence>
<evidence type="ECO:0000256" key="4">
    <source>
        <dbReference type="ARBA" id="ARBA00022840"/>
    </source>
</evidence>
<feature type="compositionally biased region" description="Basic residues" evidence="8">
    <location>
        <begin position="441"/>
        <end position="450"/>
    </location>
</feature>
<evidence type="ECO:0000259" key="10">
    <source>
        <dbReference type="PROSITE" id="PS51194"/>
    </source>
</evidence>
<evidence type="ECO:0000256" key="5">
    <source>
        <dbReference type="ARBA" id="ARBA00038437"/>
    </source>
</evidence>
<dbReference type="InterPro" id="IPR000629">
    <property type="entry name" value="RNA-helicase_DEAD-box_CS"/>
</dbReference>
<evidence type="ECO:0000256" key="2">
    <source>
        <dbReference type="ARBA" id="ARBA00022801"/>
    </source>
</evidence>
<dbReference type="GO" id="GO:0005524">
    <property type="term" value="F:ATP binding"/>
    <property type="evidence" value="ECO:0007669"/>
    <property type="project" value="UniProtKB-KW"/>
</dbReference>
<evidence type="ECO:0000256" key="6">
    <source>
        <dbReference type="PROSITE-ProRule" id="PRU00552"/>
    </source>
</evidence>
<dbReference type="GO" id="GO:0003676">
    <property type="term" value="F:nucleic acid binding"/>
    <property type="evidence" value="ECO:0007669"/>
    <property type="project" value="InterPro"/>
</dbReference>
<reference evidence="12" key="2">
    <citation type="submission" date="2020-09" db="EMBL/GenBank/DDBJ databases">
        <authorList>
            <person name="Sun Q."/>
            <person name="Zhou Y."/>
        </authorList>
    </citation>
    <scope>NUCLEOTIDE SEQUENCE</scope>
    <source>
        <strain evidence="12">CGMCC 1.15254</strain>
    </source>
</reference>
<feature type="domain" description="DEAD-box RNA helicase Q" evidence="11">
    <location>
        <begin position="2"/>
        <end position="30"/>
    </location>
</feature>
<dbReference type="GO" id="GO:0003724">
    <property type="term" value="F:RNA helicase activity"/>
    <property type="evidence" value="ECO:0007669"/>
    <property type="project" value="InterPro"/>
</dbReference>
<proteinExistence type="inferred from homology"/>
<keyword evidence="3 7" id="KW-0347">Helicase</keyword>
<dbReference type="PROSITE" id="PS51194">
    <property type="entry name" value="HELICASE_CTER"/>
    <property type="match status" value="1"/>
</dbReference>
<dbReference type="AlphaFoldDB" id="A0A917F501"/>
<dbReference type="PANTHER" id="PTHR47959">
    <property type="entry name" value="ATP-DEPENDENT RNA HELICASE RHLE-RELATED"/>
    <property type="match status" value="1"/>
</dbReference>
<evidence type="ECO:0000256" key="3">
    <source>
        <dbReference type="ARBA" id="ARBA00022806"/>
    </source>
</evidence>
<keyword evidence="4 7" id="KW-0067">ATP-binding</keyword>
<organism evidence="12 13">
    <name type="scientific">Terasakiella brassicae</name>
    <dbReference type="NCBI Taxonomy" id="1634917"/>
    <lineage>
        <taxon>Bacteria</taxon>
        <taxon>Pseudomonadati</taxon>
        <taxon>Pseudomonadota</taxon>
        <taxon>Alphaproteobacteria</taxon>
        <taxon>Rhodospirillales</taxon>
        <taxon>Terasakiellaceae</taxon>
        <taxon>Terasakiella</taxon>
    </lineage>
</organism>
<dbReference type="SMART" id="SM00490">
    <property type="entry name" value="HELICc"/>
    <property type="match status" value="1"/>
</dbReference>
<reference evidence="12" key="1">
    <citation type="journal article" date="2014" name="Int. J. Syst. Evol. Microbiol.">
        <title>Complete genome sequence of Corynebacterium casei LMG S-19264T (=DSM 44701T), isolated from a smear-ripened cheese.</title>
        <authorList>
            <consortium name="US DOE Joint Genome Institute (JGI-PGF)"/>
            <person name="Walter F."/>
            <person name="Albersmeier A."/>
            <person name="Kalinowski J."/>
            <person name="Ruckert C."/>
        </authorList>
    </citation>
    <scope>NUCLEOTIDE SEQUENCE</scope>
    <source>
        <strain evidence="12">CGMCC 1.15254</strain>
    </source>
</reference>
<keyword evidence="2 7" id="KW-0378">Hydrolase</keyword>
<comment type="similarity">
    <text evidence="5 7">Belongs to the DEAD box helicase family.</text>
</comment>
<evidence type="ECO:0000313" key="12">
    <source>
        <dbReference type="EMBL" id="GGF52994.1"/>
    </source>
</evidence>
<dbReference type="PROSITE" id="PS51192">
    <property type="entry name" value="HELICASE_ATP_BIND_1"/>
    <property type="match status" value="1"/>
</dbReference>
<dbReference type="EMBL" id="BMHV01000002">
    <property type="protein sequence ID" value="GGF52994.1"/>
    <property type="molecule type" value="Genomic_DNA"/>
</dbReference>
<dbReference type="InterPro" id="IPR014014">
    <property type="entry name" value="RNA_helicase_DEAD_Q_motif"/>
</dbReference>
<feature type="compositionally biased region" description="Basic and acidic residues" evidence="8">
    <location>
        <begin position="410"/>
        <end position="440"/>
    </location>
</feature>
<dbReference type="InterPro" id="IPR011545">
    <property type="entry name" value="DEAD/DEAH_box_helicase_dom"/>
</dbReference>
<dbReference type="CDD" id="cd18787">
    <property type="entry name" value="SF2_C_DEAD"/>
    <property type="match status" value="1"/>
</dbReference>
<keyword evidence="1 7" id="KW-0547">Nucleotide-binding</keyword>
<dbReference type="CDD" id="cd00268">
    <property type="entry name" value="DEADc"/>
    <property type="match status" value="1"/>
</dbReference>
<dbReference type="SMART" id="SM00487">
    <property type="entry name" value="DEXDc"/>
    <property type="match status" value="1"/>
</dbReference>
<evidence type="ECO:0000256" key="8">
    <source>
        <dbReference type="SAM" id="MobiDB-lite"/>
    </source>
</evidence>
<dbReference type="InterPro" id="IPR001650">
    <property type="entry name" value="Helicase_C-like"/>
</dbReference>
<dbReference type="InterPro" id="IPR044742">
    <property type="entry name" value="DEAD/DEAH_RhlB"/>
</dbReference>
<comment type="caution">
    <text evidence="12">The sequence shown here is derived from an EMBL/GenBank/DDBJ whole genome shotgun (WGS) entry which is preliminary data.</text>
</comment>
<dbReference type="InterPro" id="IPR027417">
    <property type="entry name" value="P-loop_NTPase"/>
</dbReference>
<dbReference type="PROSITE" id="PS00039">
    <property type="entry name" value="DEAD_ATP_HELICASE"/>
    <property type="match status" value="1"/>
</dbReference>
<evidence type="ECO:0000256" key="7">
    <source>
        <dbReference type="RuleBase" id="RU000492"/>
    </source>
</evidence>
<sequence length="461" mass="50867">MTTFDMLGLAQPLLDAIAKQGFDTPTHIQDKAIPHLMNGHDLMGVAQTGGGKTAAFVLPLVHRLLAENEKTAAGKPRCIILAPTRELAQQIGVAIRSFTKGQKVFHTVIYGGSPYRQQLQQLQRGVHIVVATPGRLMDHMERGSIKCDDVHTFILDEADRMLDMGFIHDVRKVAASMPAEKQTVMFSATMSKQVRGLASGVLVSPKMVEAARENSVANTIDHRVMHMKQKDKPKLLDHLLDDPTLKKVLIFTRTKAMADRLCDNLKERGHKTDTIHGDRQQAARQRVLRAFRNGDIELLVATDVAARGIDVADISHVINYDMPLEGDAYVHRIGRTGRAGQSGVALSFCTDGEGDLLQAIERTIQQRVDVESEHPYHQDPIPFKANGDQKRRRFGGGGTGKKRTFAKGPKKAEDGFKKKTEGGFKKKSDGGFKKKTEGGFKKRGPKKVQRKTPNIAGRRAA</sequence>